<keyword evidence="1" id="KW-0732">Signal</keyword>
<dbReference type="EMBL" id="MU167224">
    <property type="protein sequence ID" value="KAG0149879.1"/>
    <property type="molecule type" value="Genomic_DNA"/>
</dbReference>
<evidence type="ECO:0000256" key="1">
    <source>
        <dbReference type="SAM" id="SignalP"/>
    </source>
</evidence>
<gene>
    <name evidence="2" type="ORF">CROQUDRAFT_88710</name>
</gene>
<evidence type="ECO:0000313" key="2">
    <source>
        <dbReference type="EMBL" id="KAG0149879.1"/>
    </source>
</evidence>
<organism evidence="2 3">
    <name type="scientific">Cronartium quercuum f. sp. fusiforme G11</name>
    <dbReference type="NCBI Taxonomy" id="708437"/>
    <lineage>
        <taxon>Eukaryota</taxon>
        <taxon>Fungi</taxon>
        <taxon>Dikarya</taxon>
        <taxon>Basidiomycota</taxon>
        <taxon>Pucciniomycotina</taxon>
        <taxon>Pucciniomycetes</taxon>
        <taxon>Pucciniales</taxon>
        <taxon>Coleosporiaceae</taxon>
        <taxon>Cronartium</taxon>
    </lineage>
</organism>
<comment type="caution">
    <text evidence="2">The sequence shown here is derived from an EMBL/GenBank/DDBJ whole genome shotgun (WGS) entry which is preliminary data.</text>
</comment>
<dbReference type="Proteomes" id="UP000886653">
    <property type="component" value="Unassembled WGS sequence"/>
</dbReference>
<keyword evidence="3" id="KW-1185">Reference proteome</keyword>
<dbReference type="AlphaFoldDB" id="A0A9P6NPW9"/>
<reference evidence="2" key="1">
    <citation type="submission" date="2013-11" db="EMBL/GenBank/DDBJ databases">
        <title>Genome sequence of the fusiform rust pathogen reveals effectors for host alternation and coevolution with pine.</title>
        <authorList>
            <consortium name="DOE Joint Genome Institute"/>
            <person name="Smith K."/>
            <person name="Pendleton A."/>
            <person name="Kubisiak T."/>
            <person name="Anderson C."/>
            <person name="Salamov A."/>
            <person name="Aerts A."/>
            <person name="Riley R."/>
            <person name="Clum A."/>
            <person name="Lindquist E."/>
            <person name="Ence D."/>
            <person name="Campbell M."/>
            <person name="Kronenberg Z."/>
            <person name="Feau N."/>
            <person name="Dhillon B."/>
            <person name="Hamelin R."/>
            <person name="Burleigh J."/>
            <person name="Smith J."/>
            <person name="Yandell M."/>
            <person name="Nelson C."/>
            <person name="Grigoriev I."/>
            <person name="Davis J."/>
        </authorList>
    </citation>
    <scope>NUCLEOTIDE SEQUENCE</scope>
    <source>
        <strain evidence="2">G11</strain>
    </source>
</reference>
<name>A0A9P6NPW9_9BASI</name>
<sequence>MIHANRSEYISSQFLLLCVCVIFFDSVSATPSTSCHYVWQDKANSRKSESGLSFSMLGWAQRPPPRPHTQVNITVSALRLTTPFGAGLLGKDSKPTCGKNYTERDLVACAWNGGLNSTSNHEYVGWLSDYDQRNCGAALSVQVKRSTNPGPVVTVILLDGCPMEIPSANVTESCQELYLTAGVFEALGVSDEEAEPNGVNLMWDFHNPPA</sequence>
<protein>
    <submittedName>
        <fullName evidence="2">Uncharacterized protein</fullName>
    </submittedName>
</protein>
<feature type="signal peptide" evidence="1">
    <location>
        <begin position="1"/>
        <end position="29"/>
    </location>
</feature>
<feature type="chain" id="PRO_5040441782" evidence="1">
    <location>
        <begin position="30"/>
        <end position="210"/>
    </location>
</feature>
<accession>A0A9P6NPW9</accession>
<evidence type="ECO:0000313" key="3">
    <source>
        <dbReference type="Proteomes" id="UP000886653"/>
    </source>
</evidence>
<proteinExistence type="predicted"/>